<evidence type="ECO:0000259" key="3">
    <source>
        <dbReference type="Pfam" id="PF23658"/>
    </source>
</evidence>
<dbReference type="Proteomes" id="UP000799437">
    <property type="component" value="Unassembled WGS sequence"/>
</dbReference>
<dbReference type="InterPro" id="IPR005151">
    <property type="entry name" value="Tail-specific_protease"/>
</dbReference>
<dbReference type="Gene3D" id="3.90.226.10">
    <property type="entry name" value="2-enoyl-CoA Hydratase, Chain A, domain 1"/>
    <property type="match status" value="1"/>
</dbReference>
<organism evidence="4 5">
    <name type="scientific">Pseudovirgaria hyperparasitica</name>
    <dbReference type="NCBI Taxonomy" id="470096"/>
    <lineage>
        <taxon>Eukaryota</taxon>
        <taxon>Fungi</taxon>
        <taxon>Dikarya</taxon>
        <taxon>Ascomycota</taxon>
        <taxon>Pezizomycotina</taxon>
        <taxon>Dothideomycetes</taxon>
        <taxon>Dothideomycetes incertae sedis</taxon>
        <taxon>Acrospermales</taxon>
        <taxon>Acrospermaceae</taxon>
        <taxon>Pseudovirgaria</taxon>
    </lineage>
</organism>
<evidence type="ECO:0000259" key="2">
    <source>
        <dbReference type="Pfam" id="PF03572"/>
    </source>
</evidence>
<dbReference type="EMBL" id="ML996567">
    <property type="protein sequence ID" value="KAF2761056.1"/>
    <property type="molecule type" value="Genomic_DNA"/>
</dbReference>
<feature type="domain" description="Tail specific protease" evidence="2">
    <location>
        <begin position="375"/>
        <end position="583"/>
    </location>
</feature>
<dbReference type="RefSeq" id="XP_033603507.1">
    <property type="nucleotide sequence ID" value="XM_033743432.1"/>
</dbReference>
<gene>
    <name evidence="4" type="ORF">EJ05DRAFT_473618</name>
</gene>
<dbReference type="InterPro" id="IPR029045">
    <property type="entry name" value="ClpP/crotonase-like_dom_sf"/>
</dbReference>
<accession>A0A6A6WGG9</accession>
<dbReference type="GO" id="GO:0008236">
    <property type="term" value="F:serine-type peptidase activity"/>
    <property type="evidence" value="ECO:0007669"/>
    <property type="project" value="InterPro"/>
</dbReference>
<dbReference type="AlphaFoldDB" id="A0A6A6WGG9"/>
<dbReference type="PANTHER" id="PTHR37049:SF5">
    <property type="entry name" value="TAIL SPECIFIC PROTEASE DOMAIN-CONTAINING PROTEIN"/>
    <property type="match status" value="1"/>
</dbReference>
<dbReference type="OrthoDB" id="27214at2759"/>
<dbReference type="Pfam" id="PF23658">
    <property type="entry name" value="PDZ_CPAF_rel"/>
    <property type="match status" value="1"/>
</dbReference>
<evidence type="ECO:0000313" key="5">
    <source>
        <dbReference type="Proteomes" id="UP000799437"/>
    </source>
</evidence>
<dbReference type="GeneID" id="54484486"/>
<feature type="domain" description="CPAF-like PDZ" evidence="3">
    <location>
        <begin position="165"/>
        <end position="283"/>
    </location>
</feature>
<sequence>MFGVDVVGFLGLVCQTCVTPPPNAQGTPIDIGTVLGAGDIPNPSQTICGQIISAVDNEGALAFLARDAYECLLSVPFYADPAVRFIEYYNTTMQFHSTIPYLKSPPEEYQQPAFDFYAELSRIKQNALNNAYKNQYEFEADMQGVVYAFHDGHVDLVSGILAAFSFSSPYYITSASPDGKAVPKVYITDDILAHRDGYTVSAISSINDQHPDTYLTAFAALNSIGTLEPHADYNQLMSYPAQQIMGALNAFSGGATFYPGDTLVFKFENGSSLETQWVAYYNEVDLTGPLKTPGDFYNYFVLGLLPAACDPECPLNDPIVSTSKRQDDNEGGESELQSWSETSFGAYPDPDVVQRDLSVTGGGVLTGYFLNDSSTAVLSIPTFELYGYDIGNFSASVSEFITRAKEAKIKRVVIDLQQNPGGSVFLAYDTFKQFFPELEPFAGSRRHIQDMANFLGTVHTTYWDSLANSDDEVAQYNRSLLAADEWVITDRLNADTKAKFQSWAEYAGPRTFLDTTYSLTERYNLSDLDFAAAAFDNWVAYGYGPENQISTERPWNPEDIVLLTDGLCSSACVVFAEMMSYQGGVKTIVAGGRPHDGPMQAASGSRGARLYSADLLDVDFDYASGLSTEAASILPQNRDSAIFTNYAGFNLRDQIRDGDNVPLQFKYLAADCRIYYTLDNAYNMTQLWLDAVQATWNDTTLCVQGSTGHTAAKDATPDLAAPPKEALVQVEEKHVIAGADAIISTIDVDVGITAGPRDVRSTPSIQLCTSAGGCPSNSKCTETEVRCANGEYKLINVCLQKCNNRNAASGCSGSTYCHPLALQNSKVSTLSEDSTLQGPNGGVSNQLYSGVCEVGQDSSALRSLGCPRR</sequence>
<keyword evidence="5" id="KW-1185">Reference proteome</keyword>
<evidence type="ECO:0000313" key="4">
    <source>
        <dbReference type="EMBL" id="KAF2761056.1"/>
    </source>
</evidence>
<dbReference type="InterPro" id="IPR052766">
    <property type="entry name" value="S41A_metabolite_peptidase"/>
</dbReference>
<name>A0A6A6WGG9_9PEZI</name>
<dbReference type="InterPro" id="IPR056186">
    <property type="entry name" value="PDZ_CPAF-rel"/>
</dbReference>
<reference evidence="4" key="1">
    <citation type="journal article" date="2020" name="Stud. Mycol.">
        <title>101 Dothideomycetes genomes: a test case for predicting lifestyles and emergence of pathogens.</title>
        <authorList>
            <person name="Haridas S."/>
            <person name="Albert R."/>
            <person name="Binder M."/>
            <person name="Bloem J."/>
            <person name="Labutti K."/>
            <person name="Salamov A."/>
            <person name="Andreopoulos B."/>
            <person name="Baker S."/>
            <person name="Barry K."/>
            <person name="Bills G."/>
            <person name="Bluhm B."/>
            <person name="Cannon C."/>
            <person name="Castanera R."/>
            <person name="Culley D."/>
            <person name="Daum C."/>
            <person name="Ezra D."/>
            <person name="Gonzalez J."/>
            <person name="Henrissat B."/>
            <person name="Kuo A."/>
            <person name="Liang C."/>
            <person name="Lipzen A."/>
            <person name="Lutzoni F."/>
            <person name="Magnuson J."/>
            <person name="Mondo S."/>
            <person name="Nolan M."/>
            <person name="Ohm R."/>
            <person name="Pangilinan J."/>
            <person name="Park H.-J."/>
            <person name="Ramirez L."/>
            <person name="Alfaro M."/>
            <person name="Sun H."/>
            <person name="Tritt A."/>
            <person name="Yoshinaga Y."/>
            <person name="Zwiers L.-H."/>
            <person name="Turgeon B."/>
            <person name="Goodwin S."/>
            <person name="Spatafora J."/>
            <person name="Crous P."/>
            <person name="Grigoriev I."/>
        </authorList>
    </citation>
    <scope>NUCLEOTIDE SEQUENCE</scope>
    <source>
        <strain evidence="4">CBS 121739</strain>
    </source>
</reference>
<protein>
    <submittedName>
        <fullName evidence="4">Uncharacterized protein</fullName>
    </submittedName>
</protein>
<feature type="region of interest" description="Disordered" evidence="1">
    <location>
        <begin position="319"/>
        <end position="347"/>
    </location>
</feature>
<proteinExistence type="predicted"/>
<dbReference type="SUPFAM" id="SSF52096">
    <property type="entry name" value="ClpP/crotonase"/>
    <property type="match status" value="1"/>
</dbReference>
<dbReference type="GO" id="GO:0006508">
    <property type="term" value="P:proteolysis"/>
    <property type="evidence" value="ECO:0007669"/>
    <property type="project" value="InterPro"/>
</dbReference>
<dbReference type="Pfam" id="PF03572">
    <property type="entry name" value="Peptidase_S41"/>
    <property type="match status" value="1"/>
</dbReference>
<evidence type="ECO:0000256" key="1">
    <source>
        <dbReference type="SAM" id="MobiDB-lite"/>
    </source>
</evidence>
<dbReference type="PANTHER" id="PTHR37049">
    <property type="entry name" value="PEPTIDASE S41 FAMILY PROTEIN"/>
    <property type="match status" value="1"/>
</dbReference>